<comment type="caution">
    <text evidence="11">The sequence shown here is derived from an EMBL/GenBank/DDBJ whole genome shotgun (WGS) entry which is preliminary data.</text>
</comment>
<feature type="compositionally biased region" description="Acidic residues" evidence="8">
    <location>
        <begin position="2351"/>
        <end position="2365"/>
    </location>
</feature>
<proteinExistence type="predicted"/>
<dbReference type="EMBL" id="CAXAMN010014347">
    <property type="protein sequence ID" value="CAK9043095.1"/>
    <property type="molecule type" value="Genomic_DNA"/>
</dbReference>
<feature type="region of interest" description="Disordered" evidence="8">
    <location>
        <begin position="2348"/>
        <end position="2380"/>
    </location>
</feature>
<evidence type="ECO:0000313" key="12">
    <source>
        <dbReference type="Proteomes" id="UP001642484"/>
    </source>
</evidence>
<dbReference type="Pfam" id="PF12340">
    <property type="entry name" value="DUF3638"/>
    <property type="match status" value="1"/>
</dbReference>
<gene>
    <name evidence="11" type="ORF">CCMP2556_LOCUS22857</name>
</gene>
<organism evidence="11 12">
    <name type="scientific">Durusdinium trenchii</name>
    <dbReference type="NCBI Taxonomy" id="1381693"/>
    <lineage>
        <taxon>Eukaryota</taxon>
        <taxon>Sar</taxon>
        <taxon>Alveolata</taxon>
        <taxon>Dinophyceae</taxon>
        <taxon>Suessiales</taxon>
        <taxon>Symbiodiniaceae</taxon>
        <taxon>Durusdinium</taxon>
    </lineage>
</organism>
<evidence type="ECO:0000256" key="3">
    <source>
        <dbReference type="ARBA" id="ARBA00022670"/>
    </source>
</evidence>
<keyword evidence="7" id="KW-0175">Coiled coil</keyword>
<keyword evidence="4" id="KW-0833">Ubl conjugation pathway</keyword>
<keyword evidence="6" id="KW-0788">Thiol protease</keyword>
<evidence type="ECO:0000256" key="5">
    <source>
        <dbReference type="ARBA" id="ARBA00022801"/>
    </source>
</evidence>
<evidence type="ECO:0000256" key="6">
    <source>
        <dbReference type="ARBA" id="ARBA00022807"/>
    </source>
</evidence>
<dbReference type="InterPro" id="IPR022099">
    <property type="entry name" value="DUF3638"/>
</dbReference>
<comment type="catalytic activity">
    <reaction evidence="1">
        <text>Thiol-dependent hydrolysis of ester, thioester, amide, peptide and isopeptide bonds formed by the C-terminal Gly of ubiquitin (a 76-residue protein attached to proteins as an intracellular targeting signal).</text>
        <dbReference type="EC" id="3.4.19.12"/>
    </reaction>
</comment>
<evidence type="ECO:0000256" key="1">
    <source>
        <dbReference type="ARBA" id="ARBA00000707"/>
    </source>
</evidence>
<evidence type="ECO:0000256" key="8">
    <source>
        <dbReference type="SAM" id="MobiDB-lite"/>
    </source>
</evidence>
<evidence type="ECO:0000259" key="10">
    <source>
        <dbReference type="Pfam" id="PF12359"/>
    </source>
</evidence>
<dbReference type="Pfam" id="PF12359">
    <property type="entry name" value="DUF3645"/>
    <property type="match status" value="1"/>
</dbReference>
<feature type="coiled-coil region" evidence="7">
    <location>
        <begin position="71"/>
        <end position="105"/>
    </location>
</feature>
<keyword evidence="3" id="KW-0645">Protease</keyword>
<protein>
    <recommendedName>
        <fullName evidence="2">ubiquitinyl hydrolase 1</fullName>
        <ecNumber evidence="2">3.4.19.12</ecNumber>
    </recommendedName>
</protein>
<dbReference type="PANTHER" id="PTHR13367:SF33">
    <property type="entry name" value="P-LOOP CONTAINING NUCLEOSIDE TRIPHOSPHATE HYDROLASE PROTEIN"/>
    <property type="match status" value="1"/>
</dbReference>
<feature type="region of interest" description="Disordered" evidence="8">
    <location>
        <begin position="1218"/>
        <end position="1241"/>
    </location>
</feature>
<reference evidence="11 12" key="1">
    <citation type="submission" date="2024-02" db="EMBL/GenBank/DDBJ databases">
        <authorList>
            <person name="Chen Y."/>
            <person name="Shah S."/>
            <person name="Dougan E. K."/>
            <person name="Thang M."/>
            <person name="Chan C."/>
        </authorList>
    </citation>
    <scope>NUCLEOTIDE SEQUENCE [LARGE SCALE GENOMIC DNA]</scope>
</reference>
<evidence type="ECO:0000259" key="9">
    <source>
        <dbReference type="Pfam" id="PF12340"/>
    </source>
</evidence>
<name>A0ABP0LV58_9DINO</name>
<sequence length="2605" mass="295078">MLSSLLLPLARHRRLLDQLEKYVWARDAEAKFPSTINPTVDSSAFAVRYQKAAPSAMRAWQDMEDVRSEILKRCQENQARKRKEVEEKKLKHQELLETAEAKQDQAARLSCLYTDCWNSYEERWEARHSASCRRCSLVKEAENIQLEAASIEVGFYEKLLPDNEELQRGIVYDLRIPELLALQRDAVLMLAEACVPKDLTHDTSFSSSWREEDTLQQWQIKMVMISELGATTKKHQGIRHVLEHPTFIVPNRRDVCLLLRGKRINHPLAWCVRSLTCLKTTDEHFRALQPFISSWEHDENMVIASKANAHPALHLLEFEAYGTLRAGCGLQLPRLLRAIEQRTLSFQRQGVLDLLMALLWQVGPPRRQKVDRLDLSQTEDWLRHSLQQVEQADFAERLCHHVSRLLRHSEDNWSNDKVLLGICQIARCIVEHSTSGAPAAQALLLEARQVALRWLRDVQRVMSGTESAEVVKGLRMKLVDIAATAALTFHGTGSAAISDSSLKDWLTARATAYDNILLSTTQVKNMEPCRKQLLYQARRNALDLEDQLHQVISDGQTLSAWLLEHWSDSQGGQLGHWERYEAPAERWYKVSFHREDESLIQVDVLEGAFLVNGRPVGRLPSQISQSDVYARLFRDSVFDVQPAHHGEGFKTMRVSGAMFGFFVDEDGDVIITEEREIAGQLVKATLVPHEAFQDDLPISLIEDHSHWLVEEDGKAFVYFRPVRFDDKEFTKGCSFEGSSYVLDLTSRNIIQTQEKWELIDVRSGTFEELFRVFSRLEDPGRIHVFHRHGEDTVAFLPRLQNLCFSIHSGNMSDIRITSRDFGGDVAEDQNLGTLIGLQRGLLLQTNHEKKLLMPHAEVVRELSCIVDLNMSQLRTPPVFAYTLRTDLRELRGPKDRVAWLYLAKLHALTAHLLRDPFTTRTGTETALSLLRSARCRGNLSNGEDVPSIVAEQTLQEIARLAPVRNSKKSAETVDFQQFPALCAHEGLAFLARDAMQEIQEQKALMGLASNGCPKDCEERCGRLAQRSYFRTGDTFGLAARLQAEEERSAAQPSRPWQPTCWQEQFGATAGARDVAFVVFANSLPPPENRPSLQSLLLTSRDLQGCVDFHCEEVSVAEWELLSRQKTLDLRQMWIAFFQAAKRPGKEKCGFMLAYFASQWPPEAVNHLQLLASISVRQESFRGLDPPMYASYSRPDEKDLNAATVGGIIAEHLKSFTESPPLRRTRREQEEADAQFQQRREEHQRYAEESIQRLAGRVALRWREGLRALEVSDCQDDMVSNAHDLTVALNECFERWWRAFELHEFLVKVERQLQGLGQGELSQSRLMERSPAPVVCKNSFNLSEPAPLELSGSPLDELWMTGSPGEQLVLEPPFQPPARRCPELRLVPETAYSVIHEELCAPLQESWRLAHQMKMSHISHDYSPPNLREQLEEALELRQDDTEDTWQRVIDALCSPGRFDALMRSCGLFEEPIPLSVLPRLPIVTGQLQQVIGSYAIALRAEQRVLRCLRLLELPHMSAWLARELQESSSGCVGWKPREEPGWLLLEIDNDFCIREQQAAVAKELISASGNQLLQLNMGEGKTSVIVPMLVASLANGNYLLRITVLSSLRPANAADWQLKLGGLLNRRLHPLFCRRDLPVSEASAQRMVTLLDKIRNGQHVLVTVPEHRLSMENKAIELAWKGELAASQQLHHVLDFFKRHGRDILDESDEILHAKYQLIYTLGQPVALDGGAMRWRAATAVLACVARHAPDLAREFGPKALQPVPEDTAEYEFPESLRLLAGANEQGTDGISCYQRLCKCIMQDFLDEVTGFKLPLRAVERTRFEECVLKPEAEDQPWADLHESLQPLAQLLRGILSHEVLLLVLSKRHRVDYGAHPQGVRRMAVPYRAKDVAAERAEFGHPDVAMLLSILTYYRSGLSDDYLHEVFERLRKKAVEAEAASIYEKWTAQMKERMPADLRKWSGVNLDNRQMVLHRLFPLLRRHRGVIDFWLDEVVFPVEAKCFPQKIASTAWDLCSDHGITTGFSGTDDTRLLLPLTIEQKNLPGLACTNGIVLRNLLKQENDRYTSLPAEVSPNGQSLLQLISICQRSINVVLDAGAWVTDMSNEEFGAKWLEQRPDMEAVVFFGPQNEILVKNRAGWNMALATSPYESSLQKCLVYLDDVHTRGSDFRLSPGTCAAVTLGRRMQKDKLVQACMRMRLLGNGHTVSFYASFEVDQQIANFRNDTGRSPQAKHVLAILSWCLANTAQAIAENLPYWAAQGMNRFQKKDAYAKHYSTDAERCDLQSLAASCTEDENWQLQEMYGHARVHRSMPEVVTSMIRRQGRGANSMSIVQRVRFLAESISCPSSMLSEEQERELEAELEEERQVERPPAAKPATPQLSPGLLELATTGYTAESFQSLDEVLKRTSFQTPSWKLVKVQVTSDFIRTVDNVKVLDWYLRPVQWLLKGTSQRVIVSNFEAEAIASIFLMEGHAAKLQLVASCLSAEQKPVDGPLPIEVEVFAGSLYGMEADDMSCLRSFLGLSLPIPRSPSWTALFEQGFIANDGFVKRTDHERVAGVDRHFKPSSSPFATSPVSQVRQLYEARHLSAALLHAPVAQLFGAYKNT</sequence>
<dbReference type="InterPro" id="IPR051346">
    <property type="entry name" value="OTU_Deubiquitinase"/>
</dbReference>
<evidence type="ECO:0000313" key="11">
    <source>
        <dbReference type="EMBL" id="CAK9043095.1"/>
    </source>
</evidence>
<dbReference type="EC" id="3.4.19.12" evidence="2"/>
<evidence type="ECO:0000256" key="7">
    <source>
        <dbReference type="SAM" id="Coils"/>
    </source>
</evidence>
<dbReference type="Proteomes" id="UP001642484">
    <property type="component" value="Unassembled WGS sequence"/>
</dbReference>
<dbReference type="InterPro" id="IPR022105">
    <property type="entry name" value="DUF3645"/>
</dbReference>
<feature type="domain" description="DUF3638" evidence="9">
    <location>
        <begin position="1533"/>
        <end position="1752"/>
    </location>
</feature>
<keyword evidence="5" id="KW-0378">Hydrolase</keyword>
<feature type="domain" description="DUF3645" evidence="10">
    <location>
        <begin position="1881"/>
        <end position="1908"/>
    </location>
</feature>
<evidence type="ECO:0000256" key="2">
    <source>
        <dbReference type="ARBA" id="ARBA00012759"/>
    </source>
</evidence>
<keyword evidence="12" id="KW-1185">Reference proteome</keyword>
<dbReference type="PANTHER" id="PTHR13367">
    <property type="entry name" value="UBIQUITIN THIOESTERASE"/>
    <property type="match status" value="1"/>
</dbReference>
<accession>A0ABP0LV58</accession>
<evidence type="ECO:0000256" key="4">
    <source>
        <dbReference type="ARBA" id="ARBA00022786"/>
    </source>
</evidence>